<proteinExistence type="predicted"/>
<dbReference type="InterPro" id="IPR002156">
    <property type="entry name" value="RNaseH_domain"/>
</dbReference>
<keyword evidence="3" id="KW-1185">Reference proteome</keyword>
<dbReference type="InterPro" id="IPR012337">
    <property type="entry name" value="RNaseH-like_sf"/>
</dbReference>
<dbReference type="PANTHER" id="PTHR47074">
    <property type="entry name" value="BNAC02G40300D PROTEIN"/>
    <property type="match status" value="1"/>
</dbReference>
<protein>
    <recommendedName>
        <fullName evidence="1">RNase H type-1 domain-containing protein</fullName>
    </recommendedName>
</protein>
<dbReference type="SUPFAM" id="SSF53098">
    <property type="entry name" value="Ribonuclease H-like"/>
    <property type="match status" value="1"/>
</dbReference>
<evidence type="ECO:0000313" key="3">
    <source>
        <dbReference type="Proteomes" id="UP001187192"/>
    </source>
</evidence>
<sequence>MHLWDSGVLFVARDHNGSVRSTAASDYSTTEALVAEAVGFRLALAAAKRYGWQSIVIECDSALATAANSNRMESCPWSFLNIKNDRVLLRKEFKDAEFQCSPREVNFTAHNLAKWAKSGLVFGNIDRPQCRLMS</sequence>
<dbReference type="InterPro" id="IPR052929">
    <property type="entry name" value="RNase_H-like_EbsB-rel"/>
</dbReference>
<reference evidence="2" key="1">
    <citation type="submission" date="2023-07" db="EMBL/GenBank/DDBJ databases">
        <title>draft genome sequence of fig (Ficus carica).</title>
        <authorList>
            <person name="Takahashi T."/>
            <person name="Nishimura K."/>
        </authorList>
    </citation>
    <scope>NUCLEOTIDE SEQUENCE</scope>
</reference>
<dbReference type="PANTHER" id="PTHR47074:SF67">
    <property type="entry name" value="RNASE H TYPE-1 DOMAIN-CONTAINING PROTEIN"/>
    <property type="match status" value="1"/>
</dbReference>
<organism evidence="2 3">
    <name type="scientific">Ficus carica</name>
    <name type="common">Common fig</name>
    <dbReference type="NCBI Taxonomy" id="3494"/>
    <lineage>
        <taxon>Eukaryota</taxon>
        <taxon>Viridiplantae</taxon>
        <taxon>Streptophyta</taxon>
        <taxon>Embryophyta</taxon>
        <taxon>Tracheophyta</taxon>
        <taxon>Spermatophyta</taxon>
        <taxon>Magnoliopsida</taxon>
        <taxon>eudicotyledons</taxon>
        <taxon>Gunneridae</taxon>
        <taxon>Pentapetalae</taxon>
        <taxon>rosids</taxon>
        <taxon>fabids</taxon>
        <taxon>Rosales</taxon>
        <taxon>Moraceae</taxon>
        <taxon>Ficeae</taxon>
        <taxon>Ficus</taxon>
    </lineage>
</organism>
<dbReference type="Pfam" id="PF13456">
    <property type="entry name" value="RVT_3"/>
    <property type="match status" value="1"/>
</dbReference>
<evidence type="ECO:0000259" key="1">
    <source>
        <dbReference type="Pfam" id="PF13456"/>
    </source>
</evidence>
<dbReference type="InterPro" id="IPR044730">
    <property type="entry name" value="RNase_H-like_dom_plant"/>
</dbReference>
<dbReference type="InterPro" id="IPR036397">
    <property type="entry name" value="RNaseH_sf"/>
</dbReference>
<dbReference type="AlphaFoldDB" id="A0AA87Z6W5"/>
<dbReference type="EMBL" id="BTGU01002847">
    <property type="protein sequence ID" value="GMN22621.1"/>
    <property type="molecule type" value="Genomic_DNA"/>
</dbReference>
<dbReference type="GO" id="GO:0003676">
    <property type="term" value="F:nucleic acid binding"/>
    <property type="evidence" value="ECO:0007669"/>
    <property type="project" value="InterPro"/>
</dbReference>
<accession>A0AA87Z6W5</accession>
<dbReference type="CDD" id="cd06222">
    <property type="entry name" value="RNase_H_like"/>
    <property type="match status" value="1"/>
</dbReference>
<name>A0AA87Z6W5_FICCA</name>
<dbReference type="Gramene" id="FCD_00037931-RA">
    <property type="protein sequence ID" value="FCD_00037931-RA:cds"/>
    <property type="gene ID" value="FCD_00037931"/>
</dbReference>
<dbReference type="GO" id="GO:0004523">
    <property type="term" value="F:RNA-DNA hybrid ribonuclease activity"/>
    <property type="evidence" value="ECO:0007669"/>
    <property type="project" value="InterPro"/>
</dbReference>
<dbReference type="Proteomes" id="UP001187192">
    <property type="component" value="Unassembled WGS sequence"/>
</dbReference>
<feature type="domain" description="RNase H type-1" evidence="1">
    <location>
        <begin position="6"/>
        <end position="116"/>
    </location>
</feature>
<gene>
    <name evidence="2" type="ORF">TIFTF001_043549</name>
</gene>
<comment type="caution">
    <text evidence="2">The sequence shown here is derived from an EMBL/GenBank/DDBJ whole genome shotgun (WGS) entry which is preliminary data.</text>
</comment>
<dbReference type="Gene3D" id="3.30.420.10">
    <property type="entry name" value="Ribonuclease H-like superfamily/Ribonuclease H"/>
    <property type="match status" value="1"/>
</dbReference>
<evidence type="ECO:0000313" key="2">
    <source>
        <dbReference type="EMBL" id="GMN22621.1"/>
    </source>
</evidence>